<comment type="caution">
    <text evidence="2">The sequence shown here is derived from an EMBL/GenBank/DDBJ whole genome shotgun (WGS) entry which is preliminary data.</text>
</comment>
<feature type="compositionally biased region" description="Basic and acidic residues" evidence="1">
    <location>
        <begin position="114"/>
        <end position="138"/>
    </location>
</feature>
<gene>
    <name evidence="2" type="ORF">RFI_14137</name>
</gene>
<keyword evidence="3" id="KW-1185">Reference proteome</keyword>
<reference evidence="2 3" key="1">
    <citation type="journal article" date="2013" name="Curr. Biol.">
        <title>The Genome of the Foraminiferan Reticulomyxa filosa.</title>
        <authorList>
            <person name="Glockner G."/>
            <person name="Hulsmann N."/>
            <person name="Schleicher M."/>
            <person name="Noegel A.A."/>
            <person name="Eichinger L."/>
            <person name="Gallinger C."/>
            <person name="Pawlowski J."/>
            <person name="Sierra R."/>
            <person name="Euteneuer U."/>
            <person name="Pillet L."/>
            <person name="Moustafa A."/>
            <person name="Platzer M."/>
            <person name="Groth M."/>
            <person name="Szafranski K."/>
            <person name="Schliwa M."/>
        </authorList>
    </citation>
    <scope>NUCLEOTIDE SEQUENCE [LARGE SCALE GENOMIC DNA]</scope>
</reference>
<feature type="compositionally biased region" description="Low complexity" evidence="1">
    <location>
        <begin position="190"/>
        <end position="200"/>
    </location>
</feature>
<accession>X6NBA8</accession>
<dbReference type="EMBL" id="ASPP01010267">
    <property type="protein sequence ID" value="ETO23049.1"/>
    <property type="molecule type" value="Genomic_DNA"/>
</dbReference>
<proteinExistence type="predicted"/>
<feature type="compositionally biased region" description="Basic and acidic residues" evidence="1">
    <location>
        <begin position="162"/>
        <end position="183"/>
    </location>
</feature>
<evidence type="ECO:0000313" key="2">
    <source>
        <dbReference type="EMBL" id="ETO23049.1"/>
    </source>
</evidence>
<dbReference type="Proteomes" id="UP000023152">
    <property type="component" value="Unassembled WGS sequence"/>
</dbReference>
<protein>
    <submittedName>
        <fullName evidence="2">Uncharacterized protein</fullName>
    </submittedName>
</protein>
<name>X6NBA8_RETFI</name>
<feature type="compositionally biased region" description="Basic and acidic residues" evidence="1">
    <location>
        <begin position="74"/>
        <end position="90"/>
    </location>
</feature>
<feature type="compositionally biased region" description="Polar residues" evidence="1">
    <location>
        <begin position="91"/>
        <end position="108"/>
    </location>
</feature>
<organism evidence="2 3">
    <name type="scientific">Reticulomyxa filosa</name>
    <dbReference type="NCBI Taxonomy" id="46433"/>
    <lineage>
        <taxon>Eukaryota</taxon>
        <taxon>Sar</taxon>
        <taxon>Rhizaria</taxon>
        <taxon>Retaria</taxon>
        <taxon>Foraminifera</taxon>
        <taxon>Monothalamids</taxon>
        <taxon>Reticulomyxidae</taxon>
        <taxon>Reticulomyxa</taxon>
    </lineage>
</organism>
<sequence length="243" mass="28872">MDKMTLLQPLPACGILTAKRLRSIDLHSRSRLYVPFNENGTSSTQATNRLKNLNQENKFVRSCELLLRYEMEQEQQKKQKEREEEQKQEQSKSNMVFSNNLDNGPLTTQRRNRREILERQRKKGKEKDQDKNIDKDQQPHIGRKRKYEELRNENYNNANINHCEKGNAKENEQDKHVCDDNESKRKRAKLLPLPKSPLSLDDITQHYYHTPLNTKQHQNEKKSENQETQDDDNMAIFTKRPTK</sequence>
<evidence type="ECO:0000256" key="1">
    <source>
        <dbReference type="SAM" id="MobiDB-lite"/>
    </source>
</evidence>
<dbReference type="AlphaFoldDB" id="X6NBA8"/>
<evidence type="ECO:0000313" key="3">
    <source>
        <dbReference type="Proteomes" id="UP000023152"/>
    </source>
</evidence>
<feature type="region of interest" description="Disordered" evidence="1">
    <location>
        <begin position="74"/>
        <end position="243"/>
    </location>
</feature>